<accession>A0AAE3KIE8</accession>
<dbReference type="Proteomes" id="UP001206128">
    <property type="component" value="Unassembled WGS sequence"/>
</dbReference>
<sequence length="81" mass="9448">MFRVPEGYQAMNAMHISQYGTSEREFLIRRNSRYVVHAVYQHAVPGQGDRWFIEAEIVPDSWSPGPDWTPDPYGDAWEGYQ</sequence>
<reference evidence="2" key="1">
    <citation type="submission" date="2022-06" db="EMBL/GenBank/DDBJ databases">
        <title>Genomic Encyclopedia of Archaeal and Bacterial Type Strains, Phase II (KMG-II): from individual species to whole genera.</title>
        <authorList>
            <person name="Goeker M."/>
        </authorList>
    </citation>
    <scope>NUCLEOTIDE SEQUENCE</scope>
    <source>
        <strain evidence="2">DSM 43935</strain>
    </source>
</reference>
<feature type="region of interest" description="Disordered" evidence="1">
    <location>
        <begin position="62"/>
        <end position="81"/>
    </location>
</feature>
<name>A0AAE3KIE8_9PSEU</name>
<dbReference type="Gene3D" id="3.90.176.10">
    <property type="entry name" value="Toxin ADP-ribosyltransferase, Chain A, domain 1"/>
    <property type="match status" value="1"/>
</dbReference>
<evidence type="ECO:0000256" key="1">
    <source>
        <dbReference type="SAM" id="MobiDB-lite"/>
    </source>
</evidence>
<keyword evidence="3" id="KW-1185">Reference proteome</keyword>
<protein>
    <submittedName>
        <fullName evidence="2">Uncharacterized protein</fullName>
    </submittedName>
</protein>
<organism evidence="2 3">
    <name type="scientific">Goodfellowiella coeruleoviolacea</name>
    <dbReference type="NCBI Taxonomy" id="334858"/>
    <lineage>
        <taxon>Bacteria</taxon>
        <taxon>Bacillati</taxon>
        <taxon>Actinomycetota</taxon>
        <taxon>Actinomycetes</taxon>
        <taxon>Pseudonocardiales</taxon>
        <taxon>Pseudonocardiaceae</taxon>
        <taxon>Goodfellowiella</taxon>
    </lineage>
</organism>
<evidence type="ECO:0000313" key="2">
    <source>
        <dbReference type="EMBL" id="MCP2169191.1"/>
    </source>
</evidence>
<comment type="caution">
    <text evidence="2">The sequence shown here is derived from an EMBL/GenBank/DDBJ whole genome shotgun (WGS) entry which is preliminary data.</text>
</comment>
<evidence type="ECO:0000313" key="3">
    <source>
        <dbReference type="Proteomes" id="UP001206128"/>
    </source>
</evidence>
<dbReference type="EMBL" id="JAMTCK010000017">
    <property type="protein sequence ID" value="MCP2169191.1"/>
    <property type="molecule type" value="Genomic_DNA"/>
</dbReference>
<proteinExistence type="predicted"/>
<dbReference type="AlphaFoldDB" id="A0AAE3KIE8"/>
<gene>
    <name evidence="2" type="ORF">LX83_006075</name>
</gene>